<keyword evidence="2" id="KW-1185">Reference proteome</keyword>
<dbReference type="KEGG" id="noa:BKM31_12270"/>
<reference evidence="2" key="1">
    <citation type="journal article" date="2017" name="Med. Chem. Commun.">
        <title>Nonomuraea sp. ATCC 55076 harbours the largest actinomycete chromosome to date and the kistamicin biosynthetic gene cluster.</title>
        <authorList>
            <person name="Nazari B."/>
            <person name="Forneris C.C."/>
            <person name="Gibson M.I."/>
            <person name="Moon K."/>
            <person name="Schramma K.R."/>
            <person name="Seyedsayamdost M.R."/>
        </authorList>
    </citation>
    <scope>NUCLEOTIDE SEQUENCE [LARGE SCALE GENOMIC DNA]</scope>
    <source>
        <strain evidence="2">ATCC 55076</strain>
    </source>
</reference>
<evidence type="ECO:0000313" key="2">
    <source>
        <dbReference type="Proteomes" id="UP000190797"/>
    </source>
</evidence>
<evidence type="ECO:0000313" key="1">
    <source>
        <dbReference type="EMBL" id="AQZ62142.1"/>
    </source>
</evidence>
<proteinExistence type="predicted"/>
<name>A0A1U9ZW32_9ACTN</name>
<sequence length="123" mass="13284">MIEDNAGVRILIAFVALAVLTSCGYGEHERVLRSLTGMEQVARSLGPGDAPLTGPRRVGEAEFQAIYRAGDRVHFQVGEAGPGVDPHGYVWSPGRAPVDDSGPSVASSFEHLQGPWYRWSDSY</sequence>
<protein>
    <submittedName>
        <fullName evidence="1">Uncharacterized protein</fullName>
    </submittedName>
</protein>
<dbReference type="Proteomes" id="UP000190797">
    <property type="component" value="Chromosome"/>
</dbReference>
<organism evidence="1 2">
    <name type="scientific">[Actinomadura] parvosata subsp. kistnae</name>
    <dbReference type="NCBI Taxonomy" id="1909395"/>
    <lineage>
        <taxon>Bacteria</taxon>
        <taxon>Bacillati</taxon>
        <taxon>Actinomycetota</taxon>
        <taxon>Actinomycetes</taxon>
        <taxon>Streptosporangiales</taxon>
        <taxon>Streptosporangiaceae</taxon>
        <taxon>Nonomuraea</taxon>
    </lineage>
</organism>
<dbReference type="AlphaFoldDB" id="A0A1U9ZW32"/>
<dbReference type="EMBL" id="CP017717">
    <property type="protein sequence ID" value="AQZ62142.1"/>
    <property type="molecule type" value="Genomic_DNA"/>
</dbReference>
<accession>A0A1U9ZW32</accession>
<gene>
    <name evidence="1" type="ORF">BKM31_12270</name>
</gene>